<reference evidence="1 2" key="1">
    <citation type="submission" date="2019-12" db="EMBL/GenBank/DDBJ databases">
        <title>Strain KN286 was isolated from seawater, which was collected from Caroline Seamount in the tropical western Pacific.</title>
        <authorList>
            <person name="Wang Q."/>
        </authorList>
    </citation>
    <scope>NUCLEOTIDE SEQUENCE [LARGE SCALE GENOMIC DNA]</scope>
    <source>
        <strain evidence="1 2">KN286</strain>
    </source>
</reference>
<sequence length="323" mass="36276">MYLFDFDFDGGSRLDALKALQRYYPDYSGKRRALKALNAINQLSIRVPAGSIPKIARITPLIPRAEATGTRAYLLHKVYQNDRAYIFDQDREGQTVDVIKVALSAGAAAGLKREAETLRTLYGRTEFTIPEVKAYRIWEDGCLIRMSAVSSDQVAHDKRRPLPEAVFDAVAILRVSNAPRSLQACQIDGWQEARRRIRTTSIERVAMDIRCEDEFEVSAAHRDLGSENVFSRPDARGVADFTLIDWEFFSDTAPAMTDRVSQWLGCRHRDIKGWRGPDRNALAEEFLADFHNTPGGQTAAILALLHLAELGIDLACYLTGEKK</sequence>
<organism evidence="1 2">
    <name type="scientific">Oceanomicrobium pacificus</name>
    <dbReference type="NCBI Taxonomy" id="2692916"/>
    <lineage>
        <taxon>Bacteria</taxon>
        <taxon>Pseudomonadati</taxon>
        <taxon>Pseudomonadota</taxon>
        <taxon>Alphaproteobacteria</taxon>
        <taxon>Rhodobacterales</taxon>
        <taxon>Paracoccaceae</taxon>
        <taxon>Oceanomicrobium</taxon>
    </lineage>
</organism>
<dbReference type="SUPFAM" id="SSF56112">
    <property type="entry name" value="Protein kinase-like (PK-like)"/>
    <property type="match status" value="1"/>
</dbReference>
<dbReference type="EMBL" id="WUWG01000002">
    <property type="protein sequence ID" value="MXU65013.1"/>
    <property type="molecule type" value="Genomic_DNA"/>
</dbReference>
<evidence type="ECO:0000313" key="2">
    <source>
        <dbReference type="Proteomes" id="UP000436016"/>
    </source>
</evidence>
<protein>
    <recommendedName>
        <fullName evidence="3">Aminoglycoside phosphotransferase domain-containing protein</fullName>
    </recommendedName>
</protein>
<accession>A0A6B0TVK3</accession>
<dbReference type="Proteomes" id="UP000436016">
    <property type="component" value="Unassembled WGS sequence"/>
</dbReference>
<name>A0A6B0TVK3_9RHOB</name>
<dbReference type="InterPro" id="IPR011009">
    <property type="entry name" value="Kinase-like_dom_sf"/>
</dbReference>
<dbReference type="AlphaFoldDB" id="A0A6B0TVK3"/>
<evidence type="ECO:0000313" key="1">
    <source>
        <dbReference type="EMBL" id="MXU65013.1"/>
    </source>
</evidence>
<comment type="caution">
    <text evidence="1">The sequence shown here is derived from an EMBL/GenBank/DDBJ whole genome shotgun (WGS) entry which is preliminary data.</text>
</comment>
<keyword evidence="2" id="KW-1185">Reference proteome</keyword>
<dbReference type="RefSeq" id="WP_160853099.1">
    <property type="nucleotide sequence ID" value="NZ_WUWG01000002.1"/>
</dbReference>
<gene>
    <name evidence="1" type="ORF">GSH16_06115</name>
</gene>
<evidence type="ECO:0008006" key="3">
    <source>
        <dbReference type="Google" id="ProtNLM"/>
    </source>
</evidence>
<proteinExistence type="predicted"/>